<name>A0A419WNG6_9BACT</name>
<proteinExistence type="predicted"/>
<comment type="caution">
    <text evidence="6">The sequence shown here is derived from an EMBL/GenBank/DDBJ whole genome shotgun (WGS) entry which is preliminary data.</text>
</comment>
<comment type="subcellular location">
    <subcellularLocation>
        <location evidence="1">Membrane</location>
    </subcellularLocation>
</comment>
<gene>
    <name evidence="6" type="ORF">BXY64_3935</name>
</gene>
<dbReference type="PANTHER" id="PTHR12815">
    <property type="entry name" value="SORTING AND ASSEMBLY MACHINERY SAMM50 PROTEIN FAMILY MEMBER"/>
    <property type="match status" value="1"/>
</dbReference>
<evidence type="ECO:0000259" key="5">
    <source>
        <dbReference type="Pfam" id="PF01103"/>
    </source>
</evidence>
<dbReference type="EMBL" id="RAPQ01000012">
    <property type="protein sequence ID" value="RKD96978.1"/>
    <property type="molecule type" value="Genomic_DNA"/>
</dbReference>
<dbReference type="Proteomes" id="UP000284531">
    <property type="component" value="Unassembled WGS sequence"/>
</dbReference>
<dbReference type="GO" id="GO:0019867">
    <property type="term" value="C:outer membrane"/>
    <property type="evidence" value="ECO:0007669"/>
    <property type="project" value="InterPro"/>
</dbReference>
<evidence type="ECO:0000256" key="1">
    <source>
        <dbReference type="ARBA" id="ARBA00004370"/>
    </source>
</evidence>
<dbReference type="AlphaFoldDB" id="A0A419WNG6"/>
<feature type="domain" description="Bacterial surface antigen (D15)" evidence="5">
    <location>
        <begin position="283"/>
        <end position="578"/>
    </location>
</feature>
<dbReference type="Pfam" id="PF01103">
    <property type="entry name" value="Omp85"/>
    <property type="match status" value="1"/>
</dbReference>
<dbReference type="InterPro" id="IPR039910">
    <property type="entry name" value="D15-like"/>
</dbReference>
<keyword evidence="4" id="KW-0472">Membrane</keyword>
<keyword evidence="2" id="KW-1134">Transmembrane beta strand</keyword>
<protein>
    <submittedName>
        <fullName evidence="6">Outer membrane protein assembly factor BamA</fullName>
    </submittedName>
</protein>
<reference evidence="6 7" key="1">
    <citation type="submission" date="2018-09" db="EMBL/GenBank/DDBJ databases">
        <title>Genomic Encyclopedia of Archaeal and Bacterial Type Strains, Phase II (KMG-II): from individual species to whole genera.</title>
        <authorList>
            <person name="Goeker M."/>
        </authorList>
    </citation>
    <scope>NUCLEOTIDE SEQUENCE [LARGE SCALE GENOMIC DNA]</scope>
    <source>
        <strain evidence="6 7">DSM 21950</strain>
    </source>
</reference>
<organism evidence="6 7">
    <name type="scientific">Marinifilum flexuosum</name>
    <dbReference type="NCBI Taxonomy" id="1117708"/>
    <lineage>
        <taxon>Bacteria</taxon>
        <taxon>Pseudomonadati</taxon>
        <taxon>Bacteroidota</taxon>
        <taxon>Bacteroidia</taxon>
        <taxon>Marinilabiliales</taxon>
        <taxon>Marinifilaceae</taxon>
    </lineage>
</organism>
<dbReference type="InterPro" id="IPR000184">
    <property type="entry name" value="Bac_surfAg_D15"/>
</dbReference>
<evidence type="ECO:0000256" key="2">
    <source>
        <dbReference type="ARBA" id="ARBA00022452"/>
    </source>
</evidence>
<evidence type="ECO:0000313" key="6">
    <source>
        <dbReference type="EMBL" id="RKD96978.1"/>
    </source>
</evidence>
<dbReference type="Gene3D" id="3.10.20.310">
    <property type="entry name" value="membrane protein fhac"/>
    <property type="match status" value="1"/>
</dbReference>
<dbReference type="PANTHER" id="PTHR12815:SF18">
    <property type="entry name" value="SORTING AND ASSEMBLY MACHINERY COMPONENT 50 HOMOLOG"/>
    <property type="match status" value="1"/>
</dbReference>
<sequence>MSIINMKKVILIVVLLLTGWITVLSQRKVHLNVFVENGSVRIAKSLYRIQGKYSDMDAALSKLDHKIQKARQAGYLEANLDSLVSKNDKLLAFIHIGDKYFLNRISHQGVNQKDSMNFSFRLYNHKRIQLSEMAKYQQKIIETYNNKGYPFAKIYNDSVNIRNSKLDVTWNLEKGKFVVWDSIKLKGKLKVRNEFIMKYLDVSPNSPYRENTLSKVSARINNLNFCREIKPAEVEFVKNKAVLYTYLDREASNRFDGILGLQSDQDDDESLTVTGEINLLLNNAFRVGEEIKLSWKKADPKSQDLTLGFMHPYLIGNMGLDFDFTLSKQDTTYLSTNLNFGFKLFQKGNRHVKLYYEYHSSSLISTSHLSGITVLPDYADVKTQMGGVGFNYSNLDYPFNPKRGWQFNSSIGIGKHKIKKNRKIPDHLYNGIDLNSSVLNIKWKGEINFPLSNKISYRVKNQSGFLKSDNLFGNDLFKIGGLNSLRGFDEASFRASRYSIVSNELRFIPERNTSFYLFTDLAYYKSEILDSSTEDYPIGVGFGLSFATKAGVFSLNYASGKQENQSFDLRSAKIHFGFISRF</sequence>
<dbReference type="Gene3D" id="2.40.160.50">
    <property type="entry name" value="membrane protein fhac: a member of the omp85/tpsb transporter family"/>
    <property type="match status" value="1"/>
</dbReference>
<evidence type="ECO:0000256" key="3">
    <source>
        <dbReference type="ARBA" id="ARBA00022692"/>
    </source>
</evidence>
<keyword evidence="7" id="KW-1185">Reference proteome</keyword>
<accession>A0A419WNG6</accession>
<evidence type="ECO:0000313" key="7">
    <source>
        <dbReference type="Proteomes" id="UP000284531"/>
    </source>
</evidence>
<keyword evidence="3" id="KW-0812">Transmembrane</keyword>
<evidence type="ECO:0000256" key="4">
    <source>
        <dbReference type="ARBA" id="ARBA00023136"/>
    </source>
</evidence>